<dbReference type="OrthoDB" id="5962705at2759"/>
<evidence type="ECO:0000256" key="4">
    <source>
        <dbReference type="ARBA" id="ARBA00023040"/>
    </source>
</evidence>
<dbReference type="PROSITE" id="PS50262">
    <property type="entry name" value="G_PROTEIN_RECEP_F1_2"/>
    <property type="match status" value="1"/>
</dbReference>
<dbReference type="Gene3D" id="1.20.1070.10">
    <property type="entry name" value="Rhodopsin 7-helix transmembrane proteins"/>
    <property type="match status" value="1"/>
</dbReference>
<keyword evidence="5 8" id="KW-0472">Membrane</keyword>
<gene>
    <name evidence="10" type="ORF">SPHA_35681</name>
</gene>
<dbReference type="PROSITE" id="PS00237">
    <property type="entry name" value="G_PROTEIN_RECEP_F1_1"/>
    <property type="match status" value="1"/>
</dbReference>
<organism evidence="10 11">
    <name type="scientific">Acanthosepion pharaonis</name>
    <name type="common">Pharaoh cuttlefish</name>
    <name type="synonym">Sepia pharaonis</name>
    <dbReference type="NCBI Taxonomy" id="158019"/>
    <lineage>
        <taxon>Eukaryota</taxon>
        <taxon>Metazoa</taxon>
        <taxon>Spiralia</taxon>
        <taxon>Lophotrochozoa</taxon>
        <taxon>Mollusca</taxon>
        <taxon>Cephalopoda</taxon>
        <taxon>Coleoidea</taxon>
        <taxon>Decapodiformes</taxon>
        <taxon>Sepiida</taxon>
        <taxon>Sepiina</taxon>
        <taxon>Sepiidae</taxon>
        <taxon>Acanthosepion</taxon>
    </lineage>
</organism>
<evidence type="ECO:0000256" key="2">
    <source>
        <dbReference type="ARBA" id="ARBA00022692"/>
    </source>
</evidence>
<evidence type="ECO:0000256" key="3">
    <source>
        <dbReference type="ARBA" id="ARBA00022989"/>
    </source>
</evidence>
<keyword evidence="3 8" id="KW-1133">Transmembrane helix</keyword>
<dbReference type="Proteomes" id="UP000597762">
    <property type="component" value="Unassembled WGS sequence"/>
</dbReference>
<reference evidence="10" key="1">
    <citation type="submission" date="2021-01" db="EMBL/GenBank/DDBJ databases">
        <authorList>
            <person name="Li R."/>
            <person name="Bekaert M."/>
        </authorList>
    </citation>
    <scope>NUCLEOTIDE SEQUENCE</scope>
    <source>
        <strain evidence="10">Farmed</strain>
    </source>
</reference>
<dbReference type="GO" id="GO:0005886">
    <property type="term" value="C:plasma membrane"/>
    <property type="evidence" value="ECO:0007669"/>
    <property type="project" value="TreeGrafter"/>
</dbReference>
<keyword evidence="7" id="KW-0807">Transducer</keyword>
<evidence type="ECO:0000313" key="11">
    <source>
        <dbReference type="Proteomes" id="UP000597762"/>
    </source>
</evidence>
<dbReference type="PANTHER" id="PTHR24243:SF208">
    <property type="entry name" value="PYROKININ-1 RECEPTOR"/>
    <property type="match status" value="1"/>
</dbReference>
<comment type="caution">
    <text evidence="10">The sequence shown here is derived from an EMBL/GenBank/DDBJ whole genome shotgun (WGS) entry which is preliminary data.</text>
</comment>
<evidence type="ECO:0000256" key="1">
    <source>
        <dbReference type="ARBA" id="ARBA00004141"/>
    </source>
</evidence>
<dbReference type="SUPFAM" id="SSF81321">
    <property type="entry name" value="Family A G protein-coupled receptor-like"/>
    <property type="match status" value="1"/>
</dbReference>
<dbReference type="Pfam" id="PF00001">
    <property type="entry name" value="7tm_1"/>
    <property type="match status" value="1"/>
</dbReference>
<evidence type="ECO:0000256" key="5">
    <source>
        <dbReference type="ARBA" id="ARBA00023136"/>
    </source>
</evidence>
<evidence type="ECO:0000259" key="9">
    <source>
        <dbReference type="PROSITE" id="PS50262"/>
    </source>
</evidence>
<feature type="domain" description="G-protein coupled receptors family 1 profile" evidence="9">
    <location>
        <begin position="1"/>
        <end position="152"/>
    </location>
</feature>
<proteinExistence type="predicted"/>
<feature type="transmembrane region" description="Helical" evidence="8">
    <location>
        <begin position="36"/>
        <end position="56"/>
    </location>
</feature>
<dbReference type="GO" id="GO:0008188">
    <property type="term" value="F:neuropeptide receptor activity"/>
    <property type="evidence" value="ECO:0007669"/>
    <property type="project" value="TreeGrafter"/>
</dbReference>
<accession>A0A812CGQ5</accession>
<comment type="subcellular location">
    <subcellularLocation>
        <location evidence="1">Membrane</location>
        <topology evidence="1">Multi-pass membrane protein</topology>
    </subcellularLocation>
</comment>
<dbReference type="PANTHER" id="PTHR24243">
    <property type="entry name" value="G-PROTEIN COUPLED RECEPTOR"/>
    <property type="match status" value="1"/>
</dbReference>
<feature type="transmembrane region" description="Helical" evidence="8">
    <location>
        <begin position="90"/>
        <end position="114"/>
    </location>
</feature>
<dbReference type="EMBL" id="CAHIKZ030001546">
    <property type="protein sequence ID" value="CAE1267664.1"/>
    <property type="molecule type" value="Genomic_DNA"/>
</dbReference>
<evidence type="ECO:0000256" key="6">
    <source>
        <dbReference type="ARBA" id="ARBA00023170"/>
    </source>
</evidence>
<keyword evidence="2 8" id="KW-0812">Transmembrane</keyword>
<sequence length="152" mass="17348">MTSYASVLTITAFTLERYVAICHPIRSQSITTLSRVVKTIVGIWVMACLCALPFPLHTELIHIRHPTTDEPLELSIMCNVPHRWLPQMMYIFQISTFVFFLAPMTIITVLYTLIGVRLRNSEIQVETSKNDNSTMNTVTKARKAVIKMLGKY</sequence>
<name>A0A812CGQ5_ACAPH</name>
<keyword evidence="4" id="KW-0297">G-protein coupled receptor</keyword>
<evidence type="ECO:0000256" key="8">
    <source>
        <dbReference type="SAM" id="Phobius"/>
    </source>
</evidence>
<dbReference type="InterPro" id="IPR017452">
    <property type="entry name" value="GPCR_Rhodpsn_7TM"/>
</dbReference>
<evidence type="ECO:0000313" key="10">
    <source>
        <dbReference type="EMBL" id="CAE1267664.1"/>
    </source>
</evidence>
<keyword evidence="11" id="KW-1185">Reference proteome</keyword>
<keyword evidence="6" id="KW-0675">Receptor</keyword>
<evidence type="ECO:0000256" key="7">
    <source>
        <dbReference type="ARBA" id="ARBA00023224"/>
    </source>
</evidence>
<dbReference type="InterPro" id="IPR000276">
    <property type="entry name" value="GPCR_Rhodpsn"/>
</dbReference>
<protein>
    <submittedName>
        <fullName evidence="10">NMUR1</fullName>
    </submittedName>
</protein>
<dbReference type="AlphaFoldDB" id="A0A812CGQ5"/>